<accession>A0ABS8WTL9</accession>
<sequence length="98" mass="10756">MEVKICMQMTTLLAVRTRKMLDQVRNIHALSEHSCELVVGRRSGSVSNPSDLPYSHSTSLPTALKLGEKRGKPPQAVGDMGSRCIRPYPNDGFACAEQ</sequence>
<gene>
    <name evidence="2" type="ORF">HAX54_002271</name>
</gene>
<protein>
    <submittedName>
        <fullName evidence="2">Uncharacterized protein</fullName>
    </submittedName>
</protein>
<feature type="non-terminal residue" evidence="2">
    <location>
        <position position="98"/>
    </location>
</feature>
<name>A0ABS8WTL9_DATST</name>
<organism evidence="2 3">
    <name type="scientific">Datura stramonium</name>
    <name type="common">Jimsonweed</name>
    <name type="synonym">Common thornapple</name>
    <dbReference type="NCBI Taxonomy" id="4076"/>
    <lineage>
        <taxon>Eukaryota</taxon>
        <taxon>Viridiplantae</taxon>
        <taxon>Streptophyta</taxon>
        <taxon>Embryophyta</taxon>
        <taxon>Tracheophyta</taxon>
        <taxon>Spermatophyta</taxon>
        <taxon>Magnoliopsida</taxon>
        <taxon>eudicotyledons</taxon>
        <taxon>Gunneridae</taxon>
        <taxon>Pentapetalae</taxon>
        <taxon>asterids</taxon>
        <taxon>lamiids</taxon>
        <taxon>Solanales</taxon>
        <taxon>Solanaceae</taxon>
        <taxon>Solanoideae</taxon>
        <taxon>Datureae</taxon>
        <taxon>Datura</taxon>
    </lineage>
</organism>
<comment type="caution">
    <text evidence="2">The sequence shown here is derived from an EMBL/GenBank/DDBJ whole genome shotgun (WGS) entry which is preliminary data.</text>
</comment>
<proteinExistence type="predicted"/>
<reference evidence="2 3" key="1">
    <citation type="journal article" date="2021" name="BMC Genomics">
        <title>Datura genome reveals duplications of psychoactive alkaloid biosynthetic genes and high mutation rate following tissue culture.</title>
        <authorList>
            <person name="Rajewski A."/>
            <person name="Carter-House D."/>
            <person name="Stajich J."/>
            <person name="Litt A."/>
        </authorList>
    </citation>
    <scope>NUCLEOTIDE SEQUENCE [LARGE SCALE GENOMIC DNA]</scope>
    <source>
        <strain evidence="2">AR-01</strain>
    </source>
</reference>
<evidence type="ECO:0000313" key="2">
    <source>
        <dbReference type="EMBL" id="MCE3215403.1"/>
    </source>
</evidence>
<dbReference type="Proteomes" id="UP000823775">
    <property type="component" value="Unassembled WGS sequence"/>
</dbReference>
<evidence type="ECO:0000313" key="3">
    <source>
        <dbReference type="Proteomes" id="UP000823775"/>
    </source>
</evidence>
<feature type="compositionally biased region" description="Polar residues" evidence="1">
    <location>
        <begin position="44"/>
        <end position="61"/>
    </location>
</feature>
<feature type="region of interest" description="Disordered" evidence="1">
    <location>
        <begin position="42"/>
        <end position="82"/>
    </location>
</feature>
<evidence type="ECO:0000256" key="1">
    <source>
        <dbReference type="SAM" id="MobiDB-lite"/>
    </source>
</evidence>
<keyword evidence="3" id="KW-1185">Reference proteome</keyword>
<dbReference type="EMBL" id="JACEIK010011027">
    <property type="protein sequence ID" value="MCE3215403.1"/>
    <property type="molecule type" value="Genomic_DNA"/>
</dbReference>